<dbReference type="PANTHER" id="PTHR32089:SF112">
    <property type="entry name" value="LYSOZYME-LIKE PROTEIN-RELATED"/>
    <property type="match status" value="1"/>
</dbReference>
<keyword evidence="3" id="KW-1133">Transmembrane helix</keyword>
<evidence type="ECO:0000313" key="5">
    <source>
        <dbReference type="EMBL" id="MBN8236646.1"/>
    </source>
</evidence>
<organism evidence="5 6">
    <name type="scientific">Halobacillus kuroshimensis</name>
    <dbReference type="NCBI Taxonomy" id="302481"/>
    <lineage>
        <taxon>Bacteria</taxon>
        <taxon>Bacillati</taxon>
        <taxon>Bacillota</taxon>
        <taxon>Bacilli</taxon>
        <taxon>Bacillales</taxon>
        <taxon>Bacillaceae</taxon>
        <taxon>Halobacillus</taxon>
    </lineage>
</organism>
<dbReference type="PANTHER" id="PTHR32089">
    <property type="entry name" value="METHYL-ACCEPTING CHEMOTAXIS PROTEIN MCPB"/>
    <property type="match status" value="1"/>
</dbReference>
<dbReference type="SUPFAM" id="SSF58104">
    <property type="entry name" value="Methyl-accepting chemotaxis protein (MCP) signaling domain"/>
    <property type="match status" value="1"/>
</dbReference>
<keyword evidence="1 2" id="KW-0807">Transducer</keyword>
<dbReference type="PROSITE" id="PS50111">
    <property type="entry name" value="CHEMOTAXIS_TRANSDUC_2"/>
    <property type="match status" value="1"/>
</dbReference>
<proteinExistence type="predicted"/>
<dbReference type="InterPro" id="IPR004089">
    <property type="entry name" value="MCPsignal_dom"/>
</dbReference>
<protein>
    <submittedName>
        <fullName evidence="5">Methyl-accepting chemotaxis protein</fullName>
    </submittedName>
</protein>
<sequence length="315" mass="34824">MDDKWRLVCVFVCPCPGAGTAVVAGVMVSYIIRKTVRPLKQLEEMMGKIGEGVIGEASAVKTSLPEVRSLKRSYEKSITTIVDVLSTVKAAVQNLDQGGSRMDESARVLDQSQRALKEELLKVDRAAAETEGFMEDQQEVFRELSQVFSHLKSSMDSMMERQGQLNQSAASGNDGVERVESSYMTIRRELTEITSRVESFQSYMHSVQDSGAKIQGLAEQTRVLALNASIEAAGAGDHGRGFAVVAREVGKLADLSRHTALNIDQRMADLIELGADFLNSSGAFLLKCMISRSKWIFQKQLSEIFPLEWKRSTYN</sequence>
<evidence type="ECO:0000256" key="3">
    <source>
        <dbReference type="SAM" id="Phobius"/>
    </source>
</evidence>
<feature type="domain" description="Methyl-accepting transducer" evidence="4">
    <location>
        <begin position="105"/>
        <end position="272"/>
    </location>
</feature>
<comment type="caution">
    <text evidence="5">The sequence shown here is derived from an EMBL/GenBank/DDBJ whole genome shotgun (WGS) entry which is preliminary data.</text>
</comment>
<feature type="transmembrane region" description="Helical" evidence="3">
    <location>
        <begin position="7"/>
        <end position="32"/>
    </location>
</feature>
<keyword evidence="3" id="KW-0812">Transmembrane</keyword>
<reference evidence="5 6" key="1">
    <citation type="submission" date="2020-12" db="EMBL/GenBank/DDBJ databases">
        <title>Oil enriched cultivation method for isolating marine PHA-producing bacteria.</title>
        <authorList>
            <person name="Zheng W."/>
            <person name="Yu S."/>
            <person name="Huang Y."/>
        </authorList>
    </citation>
    <scope>NUCLEOTIDE SEQUENCE [LARGE SCALE GENOMIC DNA]</scope>
    <source>
        <strain evidence="5 6">SY-2-6</strain>
    </source>
</reference>
<evidence type="ECO:0000313" key="6">
    <source>
        <dbReference type="Proteomes" id="UP000663970"/>
    </source>
</evidence>
<accession>A0ABS3DZ77</accession>
<evidence type="ECO:0000256" key="2">
    <source>
        <dbReference type="PROSITE-ProRule" id="PRU00284"/>
    </source>
</evidence>
<gene>
    <name evidence="5" type="ORF">JF544_15410</name>
</gene>
<evidence type="ECO:0000256" key="1">
    <source>
        <dbReference type="ARBA" id="ARBA00023224"/>
    </source>
</evidence>
<dbReference type="Proteomes" id="UP000663970">
    <property type="component" value="Unassembled WGS sequence"/>
</dbReference>
<evidence type="ECO:0000259" key="4">
    <source>
        <dbReference type="PROSITE" id="PS50111"/>
    </source>
</evidence>
<dbReference type="EMBL" id="JAEKJY010000005">
    <property type="protein sequence ID" value="MBN8236646.1"/>
    <property type="molecule type" value="Genomic_DNA"/>
</dbReference>
<keyword evidence="6" id="KW-1185">Reference proteome</keyword>
<dbReference type="Pfam" id="PF00015">
    <property type="entry name" value="MCPsignal"/>
    <property type="match status" value="1"/>
</dbReference>
<dbReference type="Gene3D" id="1.10.287.950">
    <property type="entry name" value="Methyl-accepting chemotaxis protein"/>
    <property type="match status" value="1"/>
</dbReference>
<keyword evidence="3" id="KW-0472">Membrane</keyword>
<name>A0ABS3DZ77_9BACI</name>